<dbReference type="Proteomes" id="UP000266016">
    <property type="component" value="Unassembled WGS sequence"/>
</dbReference>
<proteinExistence type="predicted"/>
<accession>A0A398B1T5</accession>
<sequence length="63" mass="7186">MKEIIQECFIDALGMPPTDEQVDKVIEQLPAEIVALSEQHGANDADVREKIYVWVNENINDFL</sequence>
<dbReference type="KEGG" id="pasa:BAOM_1336"/>
<evidence type="ECO:0000313" key="4">
    <source>
        <dbReference type="Proteomes" id="UP000283095"/>
    </source>
</evidence>
<organism evidence="2 3">
    <name type="scientific">Peribacillus asahii</name>
    <dbReference type="NCBI Taxonomy" id="228899"/>
    <lineage>
        <taxon>Bacteria</taxon>
        <taxon>Bacillati</taxon>
        <taxon>Bacillota</taxon>
        <taxon>Bacilli</taxon>
        <taxon>Bacillales</taxon>
        <taxon>Bacillaceae</taxon>
        <taxon>Peribacillus</taxon>
    </lineage>
</organism>
<dbReference type="EMBL" id="CP026095">
    <property type="protein sequence ID" value="AZV41946.1"/>
    <property type="molecule type" value="Genomic_DNA"/>
</dbReference>
<dbReference type="OrthoDB" id="9155804at2"/>
<protein>
    <submittedName>
        <fullName evidence="2">Uncharacterized protein</fullName>
    </submittedName>
</protein>
<keyword evidence="3" id="KW-1185">Reference proteome</keyword>
<dbReference type="AlphaFoldDB" id="A0A398B1T5"/>
<evidence type="ECO:0000313" key="1">
    <source>
        <dbReference type="EMBL" id="AZV41946.1"/>
    </source>
</evidence>
<gene>
    <name evidence="1" type="ORF">BAOM_1336</name>
    <name evidence="2" type="ORF">D1953_15555</name>
</gene>
<dbReference type="RefSeq" id="WP_119118094.1">
    <property type="nucleotide sequence ID" value="NZ_CP026095.1"/>
</dbReference>
<reference evidence="2 3" key="2">
    <citation type="submission" date="2018-08" db="EMBL/GenBank/DDBJ databases">
        <title>Bacillus jemisoniae sp. nov., Bacillus chryseoplanitiae sp. nov., Bacillus resnikiae sp. nov., and Bacillus frankliniae sp. nov., isolated from Viking spacecraft and associated surfaces.</title>
        <authorList>
            <person name="Seuylemezian A."/>
            <person name="Vaishampayan P."/>
        </authorList>
    </citation>
    <scope>NUCLEOTIDE SEQUENCE [LARGE SCALE GENOMIC DNA]</scope>
    <source>
        <strain evidence="2 3">MA001</strain>
    </source>
</reference>
<dbReference type="EMBL" id="QWVS01000032">
    <property type="protein sequence ID" value="RID83712.1"/>
    <property type="molecule type" value="Genomic_DNA"/>
</dbReference>
<evidence type="ECO:0000313" key="2">
    <source>
        <dbReference type="EMBL" id="RID83712.1"/>
    </source>
</evidence>
<reference evidence="1 4" key="1">
    <citation type="submission" date="2018-01" db="EMBL/GenBank/DDBJ databases">
        <title>Bacillus asahii Genome sequencing and assembly.</title>
        <authorList>
            <person name="Jiang H."/>
            <person name="Feng Y."/>
            <person name="Zhao F."/>
            <person name="Lin X."/>
        </authorList>
    </citation>
    <scope>NUCLEOTIDE SEQUENCE [LARGE SCALE GENOMIC DNA]</scope>
    <source>
        <strain evidence="1 4">OM18</strain>
    </source>
</reference>
<evidence type="ECO:0000313" key="3">
    <source>
        <dbReference type="Proteomes" id="UP000266016"/>
    </source>
</evidence>
<dbReference type="Proteomes" id="UP000283095">
    <property type="component" value="Chromosome"/>
</dbReference>
<name>A0A398B1T5_9BACI</name>